<sequence length="154" mass="17413">MSNFRQCSPYDLLALAVDEASEGRHAAALRYMTMAVERSKLPEYASDAQTFIRLHKATGNLVQSCLSSPEEENPARLYFILDKGRNAIRIGYTTNPNGNIRGLETKSVTTLELIKIIPGSAKMETEFHRKFQHLRISGEWFDATPEVMRYISSL</sequence>
<dbReference type="Pfam" id="PF13455">
    <property type="entry name" value="MUG113"/>
    <property type="match status" value="1"/>
</dbReference>
<dbReference type="AlphaFoldDB" id="A0A1D8TNU0"/>
<reference evidence="2" key="1">
    <citation type="submission" date="2016-10" db="EMBL/GenBank/DDBJ databases">
        <title>Comparative genomics uncovers the prolific and rare metabolic potential of the cyanobacterial genus Moorea.</title>
        <authorList>
            <person name="Leao T."/>
            <person name="Castelao G."/>
            <person name="Korobeynikov A."/>
            <person name="Monroe E.A."/>
            <person name="Podell S."/>
            <person name="Glukhov E."/>
            <person name="Allen E."/>
            <person name="Gerwick W.H."/>
            <person name="Gerwick L."/>
        </authorList>
    </citation>
    <scope>NUCLEOTIDE SEQUENCE [LARGE SCALE GENOMIC DNA]</scope>
    <source>
        <strain evidence="2">PAL-8-15-08-1</strain>
    </source>
</reference>
<dbReference type="Proteomes" id="UP000177870">
    <property type="component" value="Chromosome"/>
</dbReference>
<accession>A0A1D8TNU0</accession>
<proteinExistence type="predicted"/>
<dbReference type="KEGG" id="mpro:BJP34_07420"/>
<evidence type="ECO:0000313" key="1">
    <source>
        <dbReference type="EMBL" id="AOW99309.1"/>
    </source>
</evidence>
<dbReference type="OrthoDB" id="573474at2"/>
<evidence type="ECO:0008006" key="3">
    <source>
        <dbReference type="Google" id="ProtNLM"/>
    </source>
</evidence>
<dbReference type="RefSeq" id="WP_070391795.1">
    <property type="nucleotide sequence ID" value="NZ_CP017599.1"/>
</dbReference>
<organism evidence="1 2">
    <name type="scientific">Moorena producens PAL-8-15-08-1</name>
    <dbReference type="NCBI Taxonomy" id="1458985"/>
    <lineage>
        <taxon>Bacteria</taxon>
        <taxon>Bacillati</taxon>
        <taxon>Cyanobacteriota</taxon>
        <taxon>Cyanophyceae</taxon>
        <taxon>Coleofasciculales</taxon>
        <taxon>Coleofasciculaceae</taxon>
        <taxon>Moorena</taxon>
    </lineage>
</organism>
<dbReference type="STRING" id="1458985.BJP34_07420"/>
<dbReference type="EMBL" id="CP017599">
    <property type="protein sequence ID" value="AOW99309.1"/>
    <property type="molecule type" value="Genomic_DNA"/>
</dbReference>
<name>A0A1D8TNU0_9CYAN</name>
<evidence type="ECO:0000313" key="2">
    <source>
        <dbReference type="Proteomes" id="UP000177870"/>
    </source>
</evidence>
<gene>
    <name evidence="1" type="ORF">BJP34_07420</name>
</gene>
<protein>
    <recommendedName>
        <fullName evidence="3">GIY-YIG nuclease family protein</fullName>
    </recommendedName>
</protein>